<comment type="caution">
    <text evidence="3">The sequence shown here is derived from an EMBL/GenBank/DDBJ whole genome shotgun (WGS) entry which is preliminary data.</text>
</comment>
<dbReference type="Proteomes" id="UP001595698">
    <property type="component" value="Unassembled WGS sequence"/>
</dbReference>
<dbReference type="EMBL" id="JBHSBC010000023">
    <property type="protein sequence ID" value="MFC3983107.1"/>
    <property type="molecule type" value="Genomic_DNA"/>
</dbReference>
<accession>A0ABV8F724</accession>
<proteinExistence type="predicted"/>
<feature type="region of interest" description="Disordered" evidence="1">
    <location>
        <begin position="98"/>
        <end position="130"/>
    </location>
</feature>
<protein>
    <submittedName>
        <fullName evidence="3">Uncharacterized protein</fullName>
    </submittedName>
</protein>
<evidence type="ECO:0000313" key="4">
    <source>
        <dbReference type="Proteomes" id="UP001595698"/>
    </source>
</evidence>
<evidence type="ECO:0000256" key="1">
    <source>
        <dbReference type="SAM" id="MobiDB-lite"/>
    </source>
</evidence>
<feature type="signal peptide" evidence="2">
    <location>
        <begin position="1"/>
        <end position="32"/>
    </location>
</feature>
<organism evidence="3 4">
    <name type="scientific">Streptosporangium jomthongense</name>
    <dbReference type="NCBI Taxonomy" id="1193683"/>
    <lineage>
        <taxon>Bacteria</taxon>
        <taxon>Bacillati</taxon>
        <taxon>Actinomycetota</taxon>
        <taxon>Actinomycetes</taxon>
        <taxon>Streptosporangiales</taxon>
        <taxon>Streptosporangiaceae</taxon>
        <taxon>Streptosporangium</taxon>
    </lineage>
</organism>
<name>A0ABV8F724_9ACTN</name>
<keyword evidence="2" id="KW-0732">Signal</keyword>
<reference evidence="4" key="1">
    <citation type="journal article" date="2019" name="Int. J. Syst. Evol. Microbiol.">
        <title>The Global Catalogue of Microorganisms (GCM) 10K type strain sequencing project: providing services to taxonomists for standard genome sequencing and annotation.</title>
        <authorList>
            <consortium name="The Broad Institute Genomics Platform"/>
            <consortium name="The Broad Institute Genome Sequencing Center for Infectious Disease"/>
            <person name="Wu L."/>
            <person name="Ma J."/>
        </authorList>
    </citation>
    <scope>NUCLEOTIDE SEQUENCE [LARGE SCALE GENOMIC DNA]</scope>
    <source>
        <strain evidence="4">TBRC 7912</strain>
    </source>
</reference>
<feature type="chain" id="PRO_5046752357" evidence="2">
    <location>
        <begin position="33"/>
        <end position="195"/>
    </location>
</feature>
<keyword evidence="4" id="KW-1185">Reference proteome</keyword>
<evidence type="ECO:0000256" key="2">
    <source>
        <dbReference type="SAM" id="SignalP"/>
    </source>
</evidence>
<sequence length="195" mass="21318">MEMKMRTYGRVVPLAAATAAVAALTVASPASAASTAAVTIRVERAYSENVPEWGTQFTCPTNQVLTGRSHTGDENAWTTYYCSWILINGEQVRVSLGDWTPGQKESRSSYSAPADQALVGRSHTGDENGTTRYRTATLSWQGRPVRLTGAVWSGDLKESRHTFQADYNRVLVGRSHSGDENGKTRYQHALVTFEG</sequence>
<evidence type="ECO:0000313" key="3">
    <source>
        <dbReference type="EMBL" id="MFC3983107.1"/>
    </source>
</evidence>
<gene>
    <name evidence="3" type="ORF">ACFOYY_23445</name>
</gene>